<keyword evidence="1" id="KW-0472">Membrane</keyword>
<reference evidence="2" key="1">
    <citation type="submission" date="2015-11" db="EMBL/GenBank/DDBJ databases">
        <title>Complete nucleotide sequence of pH11, an IncHI2 plasmid conferring multi-antibiotic resistance and multi-heavy metal resistance genes in a clinical Klebsiella pneumoniae isolate.</title>
        <authorList>
            <person name="Zhai Y."/>
            <person name="He Z."/>
            <person name="Kang Y."/>
            <person name="Yu H."/>
            <person name="Wang J."/>
            <person name="Du P."/>
            <person name="Zhang Z."/>
            <person name="Hu S."/>
            <person name="Gao Z."/>
        </authorList>
    </citation>
    <scope>NUCLEOTIDE SEQUENCE [LARGE SCALE GENOMIC DNA]</scope>
    <source>
        <strain evidence="2">H11</strain>
        <plasmid evidence="2">pH11</plasmid>
    </source>
</reference>
<keyword evidence="2" id="KW-0418">Kinase</keyword>
<geneLocation type="plasmid" evidence="2">
    <name>pH11</name>
</geneLocation>
<feature type="transmembrane region" description="Helical" evidence="1">
    <location>
        <begin position="47"/>
        <end position="65"/>
    </location>
</feature>
<gene>
    <name evidence="2" type="ORF">KPH11_367</name>
</gene>
<accession>A0A0S2TJQ5</accession>
<feature type="transmembrane region" description="Helical" evidence="1">
    <location>
        <begin position="20"/>
        <end position="40"/>
    </location>
</feature>
<sequence length="81" mass="9372">MSFYWNHRSPLTIFFTPGVTTQATALATPGVVIALCRCFLRYFRARIAAVQPLSACEFFIFMWVIRDNSHINSHDNALFYH</sequence>
<keyword evidence="1" id="KW-0812">Transmembrane</keyword>
<dbReference type="GO" id="GO:0016301">
    <property type="term" value="F:kinase activity"/>
    <property type="evidence" value="ECO:0007669"/>
    <property type="project" value="UniProtKB-KW"/>
</dbReference>
<organism evidence="2">
    <name type="scientific">Klebsiella pneumoniae subsp. pneumoniae</name>
    <dbReference type="NCBI Taxonomy" id="72407"/>
    <lineage>
        <taxon>Bacteria</taxon>
        <taxon>Pseudomonadati</taxon>
        <taxon>Pseudomonadota</taxon>
        <taxon>Gammaproteobacteria</taxon>
        <taxon>Enterobacterales</taxon>
        <taxon>Enterobacteriaceae</taxon>
        <taxon>Klebsiella/Raoultella group</taxon>
        <taxon>Klebsiella</taxon>
        <taxon>Klebsiella pneumoniae complex</taxon>
    </lineage>
</organism>
<evidence type="ECO:0000313" key="2">
    <source>
        <dbReference type="EMBL" id="ALP55379.1"/>
    </source>
</evidence>
<keyword evidence="2" id="KW-0808">Transferase</keyword>
<protein>
    <submittedName>
        <fullName evidence="2">Histidine kinase</fullName>
    </submittedName>
</protein>
<keyword evidence="2" id="KW-0614">Plasmid</keyword>
<name>A0A0S2TJQ5_KLEPN</name>
<dbReference type="AlphaFoldDB" id="A0A0S2TJQ5"/>
<evidence type="ECO:0000256" key="1">
    <source>
        <dbReference type="SAM" id="Phobius"/>
    </source>
</evidence>
<keyword evidence="1" id="KW-1133">Transmembrane helix</keyword>
<proteinExistence type="predicted"/>
<dbReference type="EMBL" id="CP013215">
    <property type="protein sequence ID" value="ALP55379.1"/>
    <property type="molecule type" value="Genomic_DNA"/>
</dbReference>